<reference evidence="2 3" key="1">
    <citation type="submission" date="2014-06" db="EMBL/GenBank/DDBJ databases">
        <authorList>
            <person name="Urmite Genomes Urmite Genomes"/>
        </authorList>
    </citation>
    <scope>NUCLEOTIDE SEQUENCE [LARGE SCALE GENOMIC DNA]</scope>
</reference>
<dbReference type="AlphaFoldDB" id="A0A078KVY5"/>
<keyword evidence="1" id="KW-0472">Membrane</keyword>
<sequence length="478" mass="53003">MTISTLADLRQNKVFLLLNEIQSEYDAADSAVLSDRFTRSPMHAIQFLIAYAGLDQNQRRQVIVNLDYEIALQELDALIDDIDWAALLNSPKRETLDFEFTISLADRGQFLSAVKSRCPQLYTALHSKENGFVHIENADEVIFTTKIAQKEKWLRPFERWPGDNFWIVPDFRLSDAVLDTLNSLPEGKKHVINGFTLSKGRGWKGAPPEIELHIAAPRRSNQYAVESKIKTNQGIYGAFVGLENFYGLHRVDDLRVEIENKAMFSDEGAWASQTQVNTYIAESGLVSFASTVEVTQINAFFEGAGIVASFIDGTEKGEHFDSQFYVELPTQNQENGPIRLFASAPKPQDAFILVARRSELSSSQNMDFSVLKLQDDFIVTARPSGFGSSQNIDIEFVNTQKNEGTTNYSFYLKCLSGFAFVAGGALLVVGLIMVNPILWGVGAAAFGVGGLSLFGLFAAGDCFNSSPKNESQEPSFSM</sequence>
<protein>
    <submittedName>
        <fullName evidence="2">Uncharacterized protein</fullName>
    </submittedName>
</protein>
<dbReference type="STRING" id="1034943.BN59_01454"/>
<name>A0A078KVY5_9GAMM</name>
<dbReference type="RefSeq" id="WP_043873561.1">
    <property type="nucleotide sequence ID" value="NZ_CCVW01000001.1"/>
</dbReference>
<feature type="transmembrane region" description="Helical" evidence="1">
    <location>
        <begin position="410"/>
        <end position="432"/>
    </location>
</feature>
<organism evidence="2 3">
    <name type="scientific">Legionella massiliensis</name>
    <dbReference type="NCBI Taxonomy" id="1034943"/>
    <lineage>
        <taxon>Bacteria</taxon>
        <taxon>Pseudomonadati</taxon>
        <taxon>Pseudomonadota</taxon>
        <taxon>Gammaproteobacteria</taxon>
        <taxon>Legionellales</taxon>
        <taxon>Legionellaceae</taxon>
        <taxon>Legionella</taxon>
    </lineage>
</organism>
<evidence type="ECO:0000256" key="1">
    <source>
        <dbReference type="SAM" id="Phobius"/>
    </source>
</evidence>
<gene>
    <name evidence="2" type="ORF">BN59_01454</name>
</gene>
<feature type="transmembrane region" description="Helical" evidence="1">
    <location>
        <begin position="438"/>
        <end position="459"/>
    </location>
</feature>
<keyword evidence="3" id="KW-1185">Reference proteome</keyword>
<dbReference type="Proteomes" id="UP000044071">
    <property type="component" value="Unassembled WGS sequence"/>
</dbReference>
<evidence type="ECO:0000313" key="2">
    <source>
        <dbReference type="EMBL" id="CDZ77172.1"/>
    </source>
</evidence>
<dbReference type="EMBL" id="CCSB01000001">
    <property type="protein sequence ID" value="CDZ77172.1"/>
    <property type="molecule type" value="Genomic_DNA"/>
</dbReference>
<keyword evidence="1" id="KW-0812">Transmembrane</keyword>
<accession>A0A078KVY5</accession>
<keyword evidence="1" id="KW-1133">Transmembrane helix</keyword>
<evidence type="ECO:0000313" key="3">
    <source>
        <dbReference type="Proteomes" id="UP000044071"/>
    </source>
</evidence>
<proteinExistence type="predicted"/>